<dbReference type="SUPFAM" id="SSF51182">
    <property type="entry name" value="RmlC-like cupins"/>
    <property type="match status" value="1"/>
</dbReference>
<comment type="caution">
    <text evidence="1">The sequence shown here is derived from an EMBL/GenBank/DDBJ whole genome shotgun (WGS) entry which is preliminary data.</text>
</comment>
<dbReference type="EMBL" id="LQPK01000017">
    <property type="protein sequence ID" value="ORW30530.1"/>
    <property type="molecule type" value="Genomic_DNA"/>
</dbReference>
<protein>
    <recommendedName>
        <fullName evidence="3">Cupin 2 conserved barrel domain-containing protein</fullName>
    </recommendedName>
</protein>
<dbReference type="Proteomes" id="UP000193801">
    <property type="component" value="Unassembled WGS sequence"/>
</dbReference>
<dbReference type="PANTHER" id="PTHR36156:SF2">
    <property type="entry name" value="CUPIN TYPE-2 DOMAIN-CONTAINING PROTEIN"/>
    <property type="match status" value="1"/>
</dbReference>
<evidence type="ECO:0000313" key="2">
    <source>
        <dbReference type="Proteomes" id="UP000193801"/>
    </source>
</evidence>
<keyword evidence="2" id="KW-1185">Reference proteome</keyword>
<accession>A0ABX3VL87</accession>
<dbReference type="InterPro" id="IPR011051">
    <property type="entry name" value="RmlC_Cupin_sf"/>
</dbReference>
<proteinExistence type="predicted"/>
<dbReference type="PANTHER" id="PTHR36156">
    <property type="entry name" value="SLR2101 PROTEIN"/>
    <property type="match status" value="1"/>
</dbReference>
<dbReference type="InterPro" id="IPR047142">
    <property type="entry name" value="OryJ/VirC-like"/>
</dbReference>
<sequence length="145" mass="14771">MRLLVTGVDESGRSCAAQDGTVAMQGDSGRGGLLYSVLYASRSLPSISAGGGRLADLLDLVVAPGALRWAAIEYAPGAEFAMHHTDTVDFDVVLSGSVDLILDDGAHRLAVGDGVVITGVDHAWLAGPQGCRLSVLTIGASPPDA</sequence>
<dbReference type="RefSeq" id="WP_085101050.1">
    <property type="nucleotide sequence ID" value="NZ_JACKVQ010000006.1"/>
</dbReference>
<gene>
    <name evidence="1" type="ORF">AWB91_19845</name>
</gene>
<dbReference type="Gene3D" id="2.60.120.10">
    <property type="entry name" value="Jelly Rolls"/>
    <property type="match status" value="1"/>
</dbReference>
<dbReference type="InterPro" id="IPR014710">
    <property type="entry name" value="RmlC-like_jellyroll"/>
</dbReference>
<organism evidence="1 2">
    <name type="scientific">Mycobacterium paraense</name>
    <dbReference type="NCBI Taxonomy" id="767916"/>
    <lineage>
        <taxon>Bacteria</taxon>
        <taxon>Bacillati</taxon>
        <taxon>Actinomycetota</taxon>
        <taxon>Actinomycetes</taxon>
        <taxon>Mycobacteriales</taxon>
        <taxon>Mycobacteriaceae</taxon>
        <taxon>Mycobacterium</taxon>
        <taxon>Mycobacterium simiae complex</taxon>
    </lineage>
</organism>
<name>A0ABX3VL87_9MYCO</name>
<evidence type="ECO:0008006" key="3">
    <source>
        <dbReference type="Google" id="ProtNLM"/>
    </source>
</evidence>
<evidence type="ECO:0000313" key="1">
    <source>
        <dbReference type="EMBL" id="ORW30530.1"/>
    </source>
</evidence>
<reference evidence="1 2" key="1">
    <citation type="journal article" date="2015" name="Emerg. Microbes Infect.">
        <title>Characterization of 17 strains belonging to the Mycobacterium simiae complex and description of Mycobacterium paraense sp. nov.</title>
        <authorList>
            <person name="Fusco da Costa A.R."/>
            <person name="Fedrizzi T."/>
            <person name="Lopes M.L."/>
            <person name="Pecorari M."/>
            <person name="Oliveira da Costa W.L."/>
            <person name="Giacobazzi E."/>
            <person name="da Costa Bahia J.R."/>
            <person name="De Sanctis V."/>
            <person name="Batista Lima K.V."/>
            <person name="Bertorelli R."/>
            <person name="Grottola A."/>
            <person name="Fabio A."/>
            <person name="Mariottini A."/>
            <person name="Ferretti P."/>
            <person name="Di Leva F."/>
            <person name="Fregni Serpini G."/>
            <person name="Tagliazucchi S."/>
            <person name="Rumpianesi F."/>
            <person name="Jousson O."/>
            <person name="Segata N."/>
            <person name="Tortoli E."/>
        </authorList>
    </citation>
    <scope>NUCLEOTIDE SEQUENCE [LARGE SCALE GENOMIC DNA]</scope>
    <source>
        <strain evidence="1 2">FI-07156</strain>
    </source>
</reference>